<organism evidence="1 2">
    <name type="scientific">Dreissena polymorpha</name>
    <name type="common">Zebra mussel</name>
    <name type="synonym">Mytilus polymorpha</name>
    <dbReference type="NCBI Taxonomy" id="45954"/>
    <lineage>
        <taxon>Eukaryota</taxon>
        <taxon>Metazoa</taxon>
        <taxon>Spiralia</taxon>
        <taxon>Lophotrochozoa</taxon>
        <taxon>Mollusca</taxon>
        <taxon>Bivalvia</taxon>
        <taxon>Autobranchia</taxon>
        <taxon>Heteroconchia</taxon>
        <taxon>Euheterodonta</taxon>
        <taxon>Imparidentia</taxon>
        <taxon>Neoheterodontei</taxon>
        <taxon>Myida</taxon>
        <taxon>Dreissenoidea</taxon>
        <taxon>Dreissenidae</taxon>
        <taxon>Dreissena</taxon>
    </lineage>
</organism>
<name>A0A9D4GWX8_DREPO</name>
<proteinExistence type="predicted"/>
<reference evidence="1" key="2">
    <citation type="submission" date="2020-11" db="EMBL/GenBank/DDBJ databases">
        <authorList>
            <person name="McCartney M.A."/>
            <person name="Auch B."/>
            <person name="Kono T."/>
            <person name="Mallez S."/>
            <person name="Becker A."/>
            <person name="Gohl D.M."/>
            <person name="Silverstein K.A.T."/>
            <person name="Koren S."/>
            <person name="Bechman K.B."/>
            <person name="Herman A."/>
            <person name="Abrahante J.E."/>
            <person name="Garbe J."/>
        </authorList>
    </citation>
    <scope>NUCLEOTIDE SEQUENCE</scope>
    <source>
        <strain evidence="1">Duluth1</strain>
        <tissue evidence="1">Whole animal</tissue>
    </source>
</reference>
<dbReference type="EMBL" id="JAIWYP010000005">
    <property type="protein sequence ID" value="KAH3821417.1"/>
    <property type="molecule type" value="Genomic_DNA"/>
</dbReference>
<reference evidence="1" key="1">
    <citation type="journal article" date="2019" name="bioRxiv">
        <title>The Genome of the Zebra Mussel, Dreissena polymorpha: A Resource for Invasive Species Research.</title>
        <authorList>
            <person name="McCartney M.A."/>
            <person name="Auch B."/>
            <person name="Kono T."/>
            <person name="Mallez S."/>
            <person name="Zhang Y."/>
            <person name="Obille A."/>
            <person name="Becker A."/>
            <person name="Abrahante J.E."/>
            <person name="Garbe J."/>
            <person name="Badalamenti J.P."/>
            <person name="Herman A."/>
            <person name="Mangelson H."/>
            <person name="Liachko I."/>
            <person name="Sullivan S."/>
            <person name="Sone E.D."/>
            <person name="Koren S."/>
            <person name="Silverstein K.A.T."/>
            <person name="Beckman K.B."/>
            <person name="Gohl D.M."/>
        </authorList>
    </citation>
    <scope>NUCLEOTIDE SEQUENCE</scope>
    <source>
        <strain evidence="1">Duluth1</strain>
        <tissue evidence="1">Whole animal</tissue>
    </source>
</reference>
<gene>
    <name evidence="1" type="ORF">DPMN_123181</name>
</gene>
<dbReference type="Proteomes" id="UP000828390">
    <property type="component" value="Unassembled WGS sequence"/>
</dbReference>
<evidence type="ECO:0000313" key="2">
    <source>
        <dbReference type="Proteomes" id="UP000828390"/>
    </source>
</evidence>
<protein>
    <submittedName>
        <fullName evidence="1">Uncharacterized protein</fullName>
    </submittedName>
</protein>
<dbReference type="AlphaFoldDB" id="A0A9D4GWX8"/>
<comment type="caution">
    <text evidence="1">The sequence shown here is derived from an EMBL/GenBank/DDBJ whole genome shotgun (WGS) entry which is preliminary data.</text>
</comment>
<evidence type="ECO:0000313" key="1">
    <source>
        <dbReference type="EMBL" id="KAH3821417.1"/>
    </source>
</evidence>
<sequence length="127" mass="14543">MCELIHEDKTKQPYTENIPTPGGHLSNVLTKFHKDWTIHVTSSVNKRHAFEPTGTIFELAQYIIGSCVLTKFYYNWTINPGSAVSARSSKFFNFQFQFQFFTLPDRLPELTPFSPPSCVLSVVTQNH</sequence>
<accession>A0A9D4GWX8</accession>
<keyword evidence="2" id="KW-1185">Reference proteome</keyword>